<feature type="region of interest" description="Disordered" evidence="1">
    <location>
        <begin position="1"/>
        <end position="50"/>
    </location>
</feature>
<dbReference type="AlphaFoldDB" id="A0A7J5ZBJ8"/>
<reference evidence="2 3" key="1">
    <citation type="submission" date="2020-03" db="EMBL/GenBank/DDBJ databases">
        <title>Dissostichus mawsoni Genome sequencing and assembly.</title>
        <authorList>
            <person name="Park H."/>
        </authorList>
    </citation>
    <scope>NUCLEOTIDE SEQUENCE [LARGE SCALE GENOMIC DNA]</scope>
    <source>
        <strain evidence="2">DM0001</strain>
        <tissue evidence="2">Muscle</tissue>
    </source>
</reference>
<proteinExistence type="predicted"/>
<accession>A0A7J5ZBJ8</accession>
<evidence type="ECO:0000256" key="1">
    <source>
        <dbReference type="SAM" id="MobiDB-lite"/>
    </source>
</evidence>
<gene>
    <name evidence="2" type="ORF">F7725_021563</name>
</gene>
<evidence type="ECO:0000313" key="3">
    <source>
        <dbReference type="Proteomes" id="UP000518266"/>
    </source>
</evidence>
<name>A0A7J5ZBJ8_DISMA</name>
<evidence type="ECO:0000313" key="2">
    <source>
        <dbReference type="EMBL" id="KAF3859164.1"/>
    </source>
</evidence>
<organism evidence="2 3">
    <name type="scientific">Dissostichus mawsoni</name>
    <name type="common">Antarctic cod</name>
    <dbReference type="NCBI Taxonomy" id="36200"/>
    <lineage>
        <taxon>Eukaryota</taxon>
        <taxon>Metazoa</taxon>
        <taxon>Chordata</taxon>
        <taxon>Craniata</taxon>
        <taxon>Vertebrata</taxon>
        <taxon>Euteleostomi</taxon>
        <taxon>Actinopterygii</taxon>
        <taxon>Neopterygii</taxon>
        <taxon>Teleostei</taxon>
        <taxon>Neoteleostei</taxon>
        <taxon>Acanthomorphata</taxon>
        <taxon>Eupercaria</taxon>
        <taxon>Perciformes</taxon>
        <taxon>Notothenioidei</taxon>
        <taxon>Nototheniidae</taxon>
        <taxon>Dissostichus</taxon>
    </lineage>
</organism>
<comment type="caution">
    <text evidence="2">The sequence shown here is derived from an EMBL/GenBank/DDBJ whole genome shotgun (WGS) entry which is preliminary data.</text>
</comment>
<sequence>MDGGLGKTERGEQIRDIDLTSLRSTMPASGPLQKQPRAQKDLKGKEFGVASRLRTPSPALRVTSPKSLITLEVLGIWSLCICLSKQNEGVQKKAVIYGIVNKERKRERIKNDEEEVHTLI</sequence>
<dbReference type="EMBL" id="JAAKFY010000003">
    <property type="protein sequence ID" value="KAF3859164.1"/>
    <property type="molecule type" value="Genomic_DNA"/>
</dbReference>
<keyword evidence="3" id="KW-1185">Reference proteome</keyword>
<dbReference type="Proteomes" id="UP000518266">
    <property type="component" value="Unassembled WGS sequence"/>
</dbReference>
<protein>
    <submittedName>
        <fullName evidence="2">Uncharacterized protein</fullName>
    </submittedName>
</protein>
<feature type="compositionally biased region" description="Basic and acidic residues" evidence="1">
    <location>
        <begin position="7"/>
        <end position="18"/>
    </location>
</feature>